<dbReference type="HAMAP" id="MF_00009">
    <property type="entry name" value="Endoribonucl_YbeY"/>
    <property type="match status" value="1"/>
</dbReference>
<dbReference type="SUPFAM" id="SSF55486">
    <property type="entry name" value="Metalloproteases ('zincins'), catalytic domain"/>
    <property type="match status" value="1"/>
</dbReference>
<keyword evidence="7" id="KW-0862">Zinc</keyword>
<proteinExistence type="inferred from homology"/>
<comment type="similarity">
    <text evidence="2">Belongs to the endoribonuclease YbeY family.</text>
</comment>
<dbReference type="PROSITE" id="PS01306">
    <property type="entry name" value="UPF0054"/>
    <property type="match status" value="1"/>
</dbReference>
<evidence type="ECO:0000256" key="7">
    <source>
        <dbReference type="ARBA" id="ARBA00022833"/>
    </source>
</evidence>
<evidence type="ECO:0000256" key="2">
    <source>
        <dbReference type="ARBA" id="ARBA00010875"/>
    </source>
</evidence>
<dbReference type="Gene3D" id="3.40.390.30">
    <property type="entry name" value="Metalloproteases ('zincins'), catalytic domain"/>
    <property type="match status" value="1"/>
</dbReference>
<dbReference type="NCBIfam" id="TIGR00043">
    <property type="entry name" value="rRNA maturation RNase YbeY"/>
    <property type="match status" value="1"/>
</dbReference>
<dbReference type="GO" id="GO:0004222">
    <property type="term" value="F:metalloendopeptidase activity"/>
    <property type="evidence" value="ECO:0007669"/>
    <property type="project" value="InterPro"/>
</dbReference>
<comment type="cofactor">
    <cofactor evidence="1">
        <name>Zn(2+)</name>
        <dbReference type="ChEBI" id="CHEBI:29105"/>
    </cofactor>
</comment>
<dbReference type="InterPro" id="IPR002036">
    <property type="entry name" value="YbeY"/>
</dbReference>
<dbReference type="InterPro" id="IPR023091">
    <property type="entry name" value="MetalPrtase_cat_dom_sf_prd"/>
</dbReference>
<dbReference type="GO" id="GO:0004519">
    <property type="term" value="F:endonuclease activity"/>
    <property type="evidence" value="ECO:0007669"/>
    <property type="project" value="UniProtKB-KW"/>
</dbReference>
<evidence type="ECO:0000256" key="4">
    <source>
        <dbReference type="ARBA" id="ARBA00022723"/>
    </source>
</evidence>
<evidence type="ECO:0000256" key="5">
    <source>
        <dbReference type="ARBA" id="ARBA00022759"/>
    </source>
</evidence>
<name>X1E422_9ZZZZ</name>
<dbReference type="InterPro" id="IPR020549">
    <property type="entry name" value="YbeY_CS"/>
</dbReference>
<dbReference type="GO" id="GO:0046872">
    <property type="term" value="F:metal ion binding"/>
    <property type="evidence" value="ECO:0007669"/>
    <property type="project" value="UniProtKB-KW"/>
</dbReference>
<keyword evidence="5" id="KW-0255">Endonuclease</keyword>
<sequence>MIVIQIAEELASIDFGLPIDAVLLQRAAREVMDYIEGDMDVDITIILTDDAQIHELNKQYRGIDAPTDVLSFPSGDTDPDSKLLYLGDVVISYPRAQAQAEARGHPVEAELQLLVVHGVLHLSGYNHVEAQGKSGMRAAQAEILVLLGCEITSPPL</sequence>
<dbReference type="PANTHER" id="PTHR46986">
    <property type="entry name" value="ENDORIBONUCLEASE YBEY, CHLOROPLASTIC"/>
    <property type="match status" value="1"/>
</dbReference>
<keyword evidence="6" id="KW-0378">Hydrolase</keyword>
<accession>X1E422</accession>
<evidence type="ECO:0000256" key="3">
    <source>
        <dbReference type="ARBA" id="ARBA00022722"/>
    </source>
</evidence>
<evidence type="ECO:0000313" key="8">
    <source>
        <dbReference type="EMBL" id="GAH27302.1"/>
    </source>
</evidence>
<reference evidence="8" key="1">
    <citation type="journal article" date="2014" name="Front. Microbiol.">
        <title>High frequency of phylogenetically diverse reductive dehalogenase-homologous genes in deep subseafloor sedimentary metagenomes.</title>
        <authorList>
            <person name="Kawai M."/>
            <person name="Futagami T."/>
            <person name="Toyoda A."/>
            <person name="Takaki Y."/>
            <person name="Nishi S."/>
            <person name="Hori S."/>
            <person name="Arai W."/>
            <person name="Tsubouchi T."/>
            <person name="Morono Y."/>
            <person name="Uchiyama I."/>
            <person name="Ito T."/>
            <person name="Fujiyama A."/>
            <person name="Inagaki F."/>
            <person name="Takami H."/>
        </authorList>
    </citation>
    <scope>NUCLEOTIDE SEQUENCE</scope>
    <source>
        <strain evidence="8">Expedition CK06-06</strain>
    </source>
</reference>
<evidence type="ECO:0000256" key="6">
    <source>
        <dbReference type="ARBA" id="ARBA00022801"/>
    </source>
</evidence>
<dbReference type="Pfam" id="PF02130">
    <property type="entry name" value="YbeY"/>
    <property type="match status" value="1"/>
</dbReference>
<gene>
    <name evidence="8" type="ORF">S03H2_09924</name>
</gene>
<keyword evidence="4" id="KW-0479">Metal-binding</keyword>
<organism evidence="8">
    <name type="scientific">marine sediment metagenome</name>
    <dbReference type="NCBI Taxonomy" id="412755"/>
    <lineage>
        <taxon>unclassified sequences</taxon>
        <taxon>metagenomes</taxon>
        <taxon>ecological metagenomes</taxon>
    </lineage>
</organism>
<dbReference type="GO" id="GO:0006364">
    <property type="term" value="P:rRNA processing"/>
    <property type="evidence" value="ECO:0007669"/>
    <property type="project" value="InterPro"/>
</dbReference>
<dbReference type="PANTHER" id="PTHR46986:SF1">
    <property type="entry name" value="ENDORIBONUCLEASE YBEY, CHLOROPLASTIC"/>
    <property type="match status" value="1"/>
</dbReference>
<evidence type="ECO:0000256" key="1">
    <source>
        <dbReference type="ARBA" id="ARBA00001947"/>
    </source>
</evidence>
<dbReference type="EMBL" id="BARU01005139">
    <property type="protein sequence ID" value="GAH27302.1"/>
    <property type="molecule type" value="Genomic_DNA"/>
</dbReference>
<dbReference type="AlphaFoldDB" id="X1E422"/>
<comment type="caution">
    <text evidence="8">The sequence shown here is derived from an EMBL/GenBank/DDBJ whole genome shotgun (WGS) entry which is preliminary data.</text>
</comment>
<protein>
    <submittedName>
        <fullName evidence="8">Uncharacterized protein</fullName>
    </submittedName>
</protein>
<keyword evidence="3" id="KW-0540">Nuclease</keyword>